<evidence type="ECO:0000256" key="2">
    <source>
        <dbReference type="ARBA" id="ARBA00007336"/>
    </source>
</evidence>
<feature type="compositionally biased region" description="Basic residues" evidence="6">
    <location>
        <begin position="24"/>
        <end position="37"/>
    </location>
</feature>
<protein>
    <submittedName>
        <fullName evidence="7">rRNA-processing protein EBP2</fullName>
    </submittedName>
</protein>
<feature type="compositionally biased region" description="Basic and acidic residues" evidence="6">
    <location>
        <begin position="14"/>
        <end position="23"/>
    </location>
</feature>
<evidence type="ECO:0000256" key="4">
    <source>
        <dbReference type="ARBA" id="ARBA00023054"/>
    </source>
</evidence>
<keyword evidence="3" id="KW-0690">Ribosome biogenesis</keyword>
<feature type="compositionally biased region" description="Polar residues" evidence="6">
    <location>
        <begin position="96"/>
        <end position="107"/>
    </location>
</feature>
<feature type="region of interest" description="Disordered" evidence="6">
    <location>
        <begin position="241"/>
        <end position="389"/>
    </location>
</feature>
<keyword evidence="5" id="KW-0539">Nucleus</keyword>
<dbReference type="GO" id="GO:0034399">
    <property type="term" value="C:nuclear periphery"/>
    <property type="evidence" value="ECO:0007669"/>
    <property type="project" value="TreeGrafter"/>
</dbReference>
<dbReference type="Pfam" id="PF05890">
    <property type="entry name" value="Ebp2"/>
    <property type="match status" value="1"/>
</dbReference>
<dbReference type="AlphaFoldDB" id="A0AAN7SX03"/>
<dbReference type="Proteomes" id="UP001309876">
    <property type="component" value="Unassembled WGS sequence"/>
</dbReference>
<feature type="compositionally biased region" description="Basic and acidic residues" evidence="6">
    <location>
        <begin position="296"/>
        <end position="305"/>
    </location>
</feature>
<dbReference type="GO" id="GO:0006364">
    <property type="term" value="P:rRNA processing"/>
    <property type="evidence" value="ECO:0007669"/>
    <property type="project" value="TreeGrafter"/>
</dbReference>
<comment type="caution">
    <text evidence="7">The sequence shown here is derived from an EMBL/GenBank/DDBJ whole genome shotgun (WGS) entry which is preliminary data.</text>
</comment>
<evidence type="ECO:0000313" key="8">
    <source>
        <dbReference type="Proteomes" id="UP001309876"/>
    </source>
</evidence>
<feature type="region of interest" description="Disordered" evidence="6">
    <location>
        <begin position="1"/>
        <end position="147"/>
    </location>
</feature>
<dbReference type="GO" id="GO:0030687">
    <property type="term" value="C:preribosome, large subunit precursor"/>
    <property type="evidence" value="ECO:0007669"/>
    <property type="project" value="TreeGrafter"/>
</dbReference>
<dbReference type="PANTHER" id="PTHR13028">
    <property type="entry name" value="RRNA PROCESSING PROTEIN EBNA1-BINDING PROTEIN-RELATED"/>
    <property type="match status" value="1"/>
</dbReference>
<dbReference type="PANTHER" id="PTHR13028:SF0">
    <property type="entry name" value="RRNA-PROCESSING PROTEIN EBP2-RELATED"/>
    <property type="match status" value="1"/>
</dbReference>
<keyword evidence="4" id="KW-0175">Coiled coil</keyword>
<evidence type="ECO:0000313" key="7">
    <source>
        <dbReference type="EMBL" id="KAK5083796.1"/>
    </source>
</evidence>
<dbReference type="GO" id="GO:0042273">
    <property type="term" value="P:ribosomal large subunit biogenesis"/>
    <property type="evidence" value="ECO:0007669"/>
    <property type="project" value="TreeGrafter"/>
</dbReference>
<accession>A0AAN7SX03</accession>
<sequence>MVKKSKLLTALDAQKGRDYEAEKRRKVQKQAEKKRRQKQEAKQETKDYVEEDGKTVNGVPSAEQLEKAAIQPSAAADDFEKFEDSEDGDKDDTEDQTTNGTIPQPENTADASASEAEQDSDVDYSDLEEEDREDVVPHQRMTINNGPALIASRKRVAIVSDKPKHPLHFHNSITSTDKTADELIPDAMDDETRELMFYKIARDATVQARDLLKKEKVPFTRPPDYFAEMAKNDDHMDKVKKKLYDEASSKKAANEARKLRDAKKFGKQVQLAKEQERSKEKRDTLNKIKELKRKRKDNDTGRVTEGDDLFQEVSVDNTSSTQKRDRSGALNAKRQKKDSKFGYGGKKRFSKSGTAESSADIRGFSAKRMKGKGKPASRPGKSRRAATRS</sequence>
<comment type="similarity">
    <text evidence="2">Belongs to the EBP2 family.</text>
</comment>
<feature type="compositionally biased region" description="Basic residues" evidence="6">
    <location>
        <begin position="365"/>
        <end position="389"/>
    </location>
</feature>
<feature type="compositionally biased region" description="Acidic residues" evidence="6">
    <location>
        <begin position="116"/>
        <end position="133"/>
    </location>
</feature>
<feature type="compositionally biased region" description="Basic and acidic residues" evidence="6">
    <location>
        <begin position="38"/>
        <end position="54"/>
    </location>
</feature>
<evidence type="ECO:0000256" key="6">
    <source>
        <dbReference type="SAM" id="MobiDB-lite"/>
    </source>
</evidence>
<feature type="compositionally biased region" description="Basic and acidic residues" evidence="6">
    <location>
        <begin position="273"/>
        <end position="289"/>
    </location>
</feature>
<evidence type="ECO:0000256" key="1">
    <source>
        <dbReference type="ARBA" id="ARBA00004604"/>
    </source>
</evidence>
<feature type="compositionally biased region" description="Acidic residues" evidence="6">
    <location>
        <begin position="80"/>
        <end position="95"/>
    </location>
</feature>
<feature type="compositionally biased region" description="Basic and acidic residues" evidence="6">
    <location>
        <begin position="241"/>
        <end position="264"/>
    </location>
</feature>
<name>A0AAN7SX03_9EURO</name>
<keyword evidence="8" id="KW-1185">Reference proteome</keyword>
<comment type="subcellular location">
    <subcellularLocation>
        <location evidence="1">Nucleus</location>
        <location evidence="1">Nucleolus</location>
    </subcellularLocation>
</comment>
<dbReference type="EMBL" id="JAVRRJ010000006">
    <property type="protein sequence ID" value="KAK5083796.1"/>
    <property type="molecule type" value="Genomic_DNA"/>
</dbReference>
<proteinExistence type="inferred from homology"/>
<evidence type="ECO:0000256" key="5">
    <source>
        <dbReference type="ARBA" id="ARBA00023242"/>
    </source>
</evidence>
<gene>
    <name evidence="7" type="primary">ebp2</name>
    <name evidence="7" type="ORF">LTR05_006302</name>
</gene>
<organism evidence="7 8">
    <name type="scientific">Lithohypha guttulata</name>
    <dbReference type="NCBI Taxonomy" id="1690604"/>
    <lineage>
        <taxon>Eukaryota</taxon>
        <taxon>Fungi</taxon>
        <taxon>Dikarya</taxon>
        <taxon>Ascomycota</taxon>
        <taxon>Pezizomycotina</taxon>
        <taxon>Eurotiomycetes</taxon>
        <taxon>Chaetothyriomycetidae</taxon>
        <taxon>Chaetothyriales</taxon>
        <taxon>Trichomeriaceae</taxon>
        <taxon>Lithohypha</taxon>
    </lineage>
</organism>
<reference evidence="7 8" key="1">
    <citation type="submission" date="2023-08" db="EMBL/GenBank/DDBJ databases">
        <title>Black Yeasts Isolated from many extreme environments.</title>
        <authorList>
            <person name="Coleine C."/>
            <person name="Stajich J.E."/>
            <person name="Selbmann L."/>
        </authorList>
    </citation>
    <scope>NUCLEOTIDE SEQUENCE [LARGE SCALE GENOMIC DNA]</scope>
    <source>
        <strain evidence="7 8">CCFEE 5910</strain>
    </source>
</reference>
<evidence type="ECO:0000256" key="3">
    <source>
        <dbReference type="ARBA" id="ARBA00022517"/>
    </source>
</evidence>
<dbReference type="GO" id="GO:0005730">
    <property type="term" value="C:nucleolus"/>
    <property type="evidence" value="ECO:0007669"/>
    <property type="project" value="UniProtKB-SubCell"/>
</dbReference>
<dbReference type="InterPro" id="IPR008610">
    <property type="entry name" value="Ebp2"/>
</dbReference>